<sequence length="152" mass="15853">MRKEDGTDHRDVGEDGDADPGKPGNGEADEVPPEEGACSRTEHGQSEAADHLVALQGNADESMDKAHESPHEKGRRHAEPCAACGIGGGKAGVGPHEHDAFKAEVEDSSLFRENLPQGGVENGGSAPDRGGEDGDDHFHVMLPPCGECLSPE</sequence>
<name>A0A645H002_9ZZZZ</name>
<accession>A0A645H002</accession>
<feature type="compositionally biased region" description="Basic and acidic residues" evidence="1">
    <location>
        <begin position="62"/>
        <end position="72"/>
    </location>
</feature>
<evidence type="ECO:0000256" key="1">
    <source>
        <dbReference type="SAM" id="MobiDB-lite"/>
    </source>
</evidence>
<protein>
    <submittedName>
        <fullName evidence="2">Uncharacterized protein</fullName>
    </submittedName>
</protein>
<feature type="region of interest" description="Disordered" evidence="1">
    <location>
        <begin position="114"/>
        <end position="152"/>
    </location>
</feature>
<comment type="caution">
    <text evidence="2">The sequence shown here is derived from an EMBL/GenBank/DDBJ whole genome shotgun (WGS) entry which is preliminary data.</text>
</comment>
<dbReference type="EMBL" id="VSSQ01083777">
    <property type="protein sequence ID" value="MPN32000.1"/>
    <property type="molecule type" value="Genomic_DNA"/>
</dbReference>
<dbReference type="AlphaFoldDB" id="A0A645H002"/>
<feature type="compositionally biased region" description="Basic and acidic residues" evidence="1">
    <location>
        <begin position="1"/>
        <end position="13"/>
    </location>
</feature>
<organism evidence="2">
    <name type="scientific">bioreactor metagenome</name>
    <dbReference type="NCBI Taxonomy" id="1076179"/>
    <lineage>
        <taxon>unclassified sequences</taxon>
        <taxon>metagenomes</taxon>
        <taxon>ecological metagenomes</taxon>
    </lineage>
</organism>
<evidence type="ECO:0000313" key="2">
    <source>
        <dbReference type="EMBL" id="MPN32000.1"/>
    </source>
</evidence>
<feature type="region of interest" description="Disordered" evidence="1">
    <location>
        <begin position="1"/>
        <end position="91"/>
    </location>
</feature>
<feature type="compositionally biased region" description="Basic and acidic residues" evidence="1">
    <location>
        <begin position="40"/>
        <end position="50"/>
    </location>
</feature>
<gene>
    <name evidence="2" type="ORF">SDC9_179475</name>
</gene>
<proteinExistence type="predicted"/>
<feature type="compositionally biased region" description="Basic and acidic residues" evidence="1">
    <location>
        <begin position="129"/>
        <end position="139"/>
    </location>
</feature>
<reference evidence="2" key="1">
    <citation type="submission" date="2019-08" db="EMBL/GenBank/DDBJ databases">
        <authorList>
            <person name="Kucharzyk K."/>
            <person name="Murdoch R.W."/>
            <person name="Higgins S."/>
            <person name="Loffler F."/>
        </authorList>
    </citation>
    <scope>NUCLEOTIDE SEQUENCE</scope>
</reference>